<evidence type="ECO:0000313" key="2">
    <source>
        <dbReference type="EMBL" id="RCU50089.1"/>
    </source>
</evidence>
<keyword evidence="3" id="KW-1185">Reference proteome</keyword>
<organism evidence="2 3">
    <name type="scientific">Corallincola holothuriorum</name>
    <dbReference type="NCBI Taxonomy" id="2282215"/>
    <lineage>
        <taxon>Bacteria</taxon>
        <taxon>Pseudomonadati</taxon>
        <taxon>Pseudomonadota</taxon>
        <taxon>Gammaproteobacteria</taxon>
        <taxon>Alteromonadales</taxon>
        <taxon>Psychromonadaceae</taxon>
        <taxon>Corallincola</taxon>
    </lineage>
</organism>
<reference evidence="2 3" key="1">
    <citation type="submission" date="2018-07" db="EMBL/GenBank/DDBJ databases">
        <title>Corallincola holothuriorum sp. nov., a new facultative anaerobe isolated from sea cucumber Apostichopus japonicus.</title>
        <authorList>
            <person name="Xia H."/>
        </authorList>
    </citation>
    <scope>NUCLEOTIDE SEQUENCE [LARGE SCALE GENOMIC DNA]</scope>
    <source>
        <strain evidence="2 3">C4</strain>
    </source>
</reference>
<comment type="caution">
    <text evidence="2">The sequence shown here is derived from an EMBL/GenBank/DDBJ whole genome shotgun (WGS) entry which is preliminary data.</text>
</comment>
<dbReference type="Proteomes" id="UP000252558">
    <property type="component" value="Unassembled WGS sequence"/>
</dbReference>
<dbReference type="InterPro" id="IPR018958">
    <property type="entry name" value="Knr4/Smi1-like_dom"/>
</dbReference>
<sequence>MAFDLEEKYLAQFELQLGFKLPSSYRAAMAINNGGELVVGEEDWQLFPILDQSDRKRIARTCNHVLRETNEAREWHDFPDNAVAIASNGCGDLLIFLVANESLSSEVYEWSHETRELTMVSKDFSDLERL</sequence>
<protein>
    <submittedName>
        <fullName evidence="2">SMI1/KNR4 family protein</fullName>
    </submittedName>
</protein>
<dbReference type="Pfam" id="PF09346">
    <property type="entry name" value="SMI1_KNR4"/>
    <property type="match status" value="1"/>
</dbReference>
<accession>A0A368NKZ2</accession>
<dbReference type="SUPFAM" id="SSF160631">
    <property type="entry name" value="SMI1/KNR4-like"/>
    <property type="match status" value="1"/>
</dbReference>
<name>A0A368NKZ2_9GAMM</name>
<gene>
    <name evidence="2" type="ORF">DU002_10325</name>
</gene>
<dbReference type="OrthoDB" id="1353528at2"/>
<dbReference type="InterPro" id="IPR037883">
    <property type="entry name" value="Knr4/Smi1-like_sf"/>
</dbReference>
<dbReference type="Gene3D" id="3.40.1580.10">
    <property type="entry name" value="SMI1/KNR4-like"/>
    <property type="match status" value="1"/>
</dbReference>
<feature type="domain" description="Knr4/Smi1-like" evidence="1">
    <location>
        <begin position="7"/>
        <end position="127"/>
    </location>
</feature>
<proteinExistence type="predicted"/>
<evidence type="ECO:0000313" key="3">
    <source>
        <dbReference type="Proteomes" id="UP000252558"/>
    </source>
</evidence>
<dbReference type="EMBL" id="QPID01000005">
    <property type="protein sequence ID" value="RCU50089.1"/>
    <property type="molecule type" value="Genomic_DNA"/>
</dbReference>
<dbReference type="AlphaFoldDB" id="A0A368NKZ2"/>
<evidence type="ECO:0000259" key="1">
    <source>
        <dbReference type="Pfam" id="PF09346"/>
    </source>
</evidence>